<dbReference type="eggNOG" id="ENOG502ZP7F">
    <property type="taxonomic scope" value="Bacteria"/>
</dbReference>
<dbReference type="PROSITE" id="PS51257">
    <property type="entry name" value="PROKAR_LIPOPROTEIN"/>
    <property type="match status" value="1"/>
</dbReference>
<gene>
    <name evidence="1" type="ORF">Desgi_3176</name>
</gene>
<accession>R4KSH0</accession>
<protein>
    <recommendedName>
        <fullName evidence="3">Lipoprotein</fullName>
    </recommendedName>
</protein>
<proteinExistence type="predicted"/>
<dbReference type="RefSeq" id="WP_006524061.1">
    <property type="nucleotide sequence ID" value="NC_021184.1"/>
</dbReference>
<reference evidence="1 2" key="1">
    <citation type="submission" date="2012-01" db="EMBL/GenBank/DDBJ databases">
        <title>Complete sequence of Desulfotomaculum gibsoniae DSM 7213.</title>
        <authorList>
            <consortium name="US DOE Joint Genome Institute"/>
            <person name="Lucas S."/>
            <person name="Han J."/>
            <person name="Lapidus A."/>
            <person name="Cheng J.-F."/>
            <person name="Goodwin L."/>
            <person name="Pitluck S."/>
            <person name="Peters L."/>
            <person name="Ovchinnikova G."/>
            <person name="Teshima H."/>
            <person name="Detter J.C."/>
            <person name="Han C."/>
            <person name="Tapia R."/>
            <person name="Land M."/>
            <person name="Hauser L."/>
            <person name="Kyrpides N."/>
            <person name="Ivanova N."/>
            <person name="Pagani I."/>
            <person name="Parshina S."/>
            <person name="Plugge C."/>
            <person name="Muyzer G."/>
            <person name="Kuever J."/>
            <person name="Ivanova A."/>
            <person name="Nazina T."/>
            <person name="Klenk H.-P."/>
            <person name="Brambilla E."/>
            <person name="Spring S."/>
            <person name="Stams A.F."/>
            <person name="Woyke T."/>
        </authorList>
    </citation>
    <scope>NUCLEOTIDE SEQUENCE [LARGE SCALE GENOMIC DNA]</scope>
    <source>
        <strain evidence="1 2">DSM 7213</strain>
    </source>
</reference>
<evidence type="ECO:0000313" key="2">
    <source>
        <dbReference type="Proteomes" id="UP000013520"/>
    </source>
</evidence>
<dbReference type="EMBL" id="CP003273">
    <property type="protein sequence ID" value="AGL02531.1"/>
    <property type="molecule type" value="Genomic_DNA"/>
</dbReference>
<keyword evidence="2" id="KW-1185">Reference proteome</keyword>
<sequence length="179" mass="20605">MLRRNLYLAIMLTIVFTITGCTPKTIDEFLRKEGIDYNRILHTEQMSVGSIVFYDYSYDDGQKGIGAVLVKGNQKDGWESATSQGIGIRDEDIVWDIFTAGDKEFRLAYGIIQNSEIEKVQLKEIVNTQPNSQSFKDMTIINTKNYRLWFKQISFNLRNIEIRGVSLKGDVLYTYPPLK</sequence>
<dbReference type="Proteomes" id="UP000013520">
    <property type="component" value="Chromosome"/>
</dbReference>
<organism evidence="1 2">
    <name type="scientific">Desulfoscipio gibsoniae DSM 7213</name>
    <dbReference type="NCBI Taxonomy" id="767817"/>
    <lineage>
        <taxon>Bacteria</taxon>
        <taxon>Bacillati</taxon>
        <taxon>Bacillota</taxon>
        <taxon>Clostridia</taxon>
        <taxon>Eubacteriales</taxon>
        <taxon>Desulfallaceae</taxon>
        <taxon>Desulfoscipio</taxon>
    </lineage>
</organism>
<evidence type="ECO:0008006" key="3">
    <source>
        <dbReference type="Google" id="ProtNLM"/>
    </source>
</evidence>
<dbReference type="KEGG" id="dgi:Desgi_3176"/>
<dbReference type="HOGENOM" id="CLU_1501178_0_0_9"/>
<name>R4KSH0_9FIRM</name>
<evidence type="ECO:0000313" key="1">
    <source>
        <dbReference type="EMBL" id="AGL02531.1"/>
    </source>
</evidence>
<dbReference type="AlphaFoldDB" id="R4KSH0"/>